<reference evidence="9" key="1">
    <citation type="submission" date="2021-02" db="EMBL/GenBank/DDBJ databases">
        <authorList>
            <person name="Nowell W R."/>
        </authorList>
    </citation>
    <scope>NUCLEOTIDE SEQUENCE</scope>
</reference>
<proteinExistence type="inferred from homology"/>
<evidence type="ECO:0000256" key="4">
    <source>
        <dbReference type="ARBA" id="ARBA00022763"/>
    </source>
</evidence>
<comment type="similarity">
    <text evidence="2">Belongs to the tyrosyl-DNA phosphodiesterase family.</text>
</comment>
<protein>
    <submittedName>
        <fullName evidence="9">Uncharacterized protein</fullName>
    </submittedName>
</protein>
<gene>
    <name evidence="9" type="ORF">SMN809_LOCUS71781</name>
</gene>
<dbReference type="Gene3D" id="3.30.870.10">
    <property type="entry name" value="Endonuclease Chain A"/>
    <property type="match status" value="1"/>
</dbReference>
<dbReference type="PANTHER" id="PTHR12415">
    <property type="entry name" value="TYROSYL-DNA PHOSPHODIESTERASE 1"/>
    <property type="match status" value="1"/>
</dbReference>
<evidence type="ECO:0000256" key="3">
    <source>
        <dbReference type="ARBA" id="ARBA00022722"/>
    </source>
</evidence>
<keyword evidence="7" id="KW-0234">DNA repair</keyword>
<dbReference type="GO" id="GO:0003690">
    <property type="term" value="F:double-stranded DNA binding"/>
    <property type="evidence" value="ECO:0007669"/>
    <property type="project" value="TreeGrafter"/>
</dbReference>
<evidence type="ECO:0000313" key="10">
    <source>
        <dbReference type="Proteomes" id="UP000676336"/>
    </source>
</evidence>
<keyword evidence="6" id="KW-0269">Exonuclease</keyword>
<name>A0A8S3HZV5_9BILA</name>
<dbReference type="GO" id="GO:0005634">
    <property type="term" value="C:nucleus"/>
    <property type="evidence" value="ECO:0007669"/>
    <property type="project" value="UniProtKB-SubCell"/>
</dbReference>
<feature type="non-terminal residue" evidence="9">
    <location>
        <position position="1"/>
    </location>
</feature>
<dbReference type="GO" id="GO:0004527">
    <property type="term" value="F:exonuclease activity"/>
    <property type="evidence" value="ECO:0007669"/>
    <property type="project" value="UniProtKB-KW"/>
</dbReference>
<dbReference type="Proteomes" id="UP000676336">
    <property type="component" value="Unassembled WGS sequence"/>
</dbReference>
<sequence>TGASAATKNVSKRLTPVDKIDQSEPYRFLLSTVHGIQDNYNQQNAITLKEILSVEHGQLIRSAQFNYMFDIEFLLEQYPSEFR</sequence>
<accession>A0A8S3HZV5</accession>
<keyword evidence="8" id="KW-0539">Nucleus</keyword>
<evidence type="ECO:0000256" key="1">
    <source>
        <dbReference type="ARBA" id="ARBA00004123"/>
    </source>
</evidence>
<evidence type="ECO:0000256" key="8">
    <source>
        <dbReference type="ARBA" id="ARBA00023242"/>
    </source>
</evidence>
<dbReference type="InterPro" id="IPR010347">
    <property type="entry name" value="Tdp1"/>
</dbReference>
<evidence type="ECO:0000256" key="2">
    <source>
        <dbReference type="ARBA" id="ARBA00010205"/>
    </source>
</evidence>
<evidence type="ECO:0000313" key="9">
    <source>
        <dbReference type="EMBL" id="CAF5189580.1"/>
    </source>
</evidence>
<dbReference type="PANTHER" id="PTHR12415:SF0">
    <property type="entry name" value="TYROSYL-DNA PHOSPHODIESTERASE 1"/>
    <property type="match status" value="1"/>
</dbReference>
<dbReference type="AlphaFoldDB" id="A0A8S3HZV5"/>
<dbReference type="Pfam" id="PF06087">
    <property type="entry name" value="Tyr-DNA_phospho"/>
    <property type="match status" value="1"/>
</dbReference>
<evidence type="ECO:0000256" key="5">
    <source>
        <dbReference type="ARBA" id="ARBA00022801"/>
    </source>
</evidence>
<dbReference type="GO" id="GO:0017005">
    <property type="term" value="F:3'-tyrosyl-DNA phosphodiesterase activity"/>
    <property type="evidence" value="ECO:0007669"/>
    <property type="project" value="TreeGrafter"/>
</dbReference>
<dbReference type="GO" id="GO:0006281">
    <property type="term" value="P:DNA repair"/>
    <property type="evidence" value="ECO:0007669"/>
    <property type="project" value="UniProtKB-KW"/>
</dbReference>
<evidence type="ECO:0000256" key="6">
    <source>
        <dbReference type="ARBA" id="ARBA00022839"/>
    </source>
</evidence>
<dbReference type="SUPFAM" id="SSF56024">
    <property type="entry name" value="Phospholipase D/nuclease"/>
    <property type="match status" value="1"/>
</dbReference>
<organism evidence="9 10">
    <name type="scientific">Rotaria magnacalcarata</name>
    <dbReference type="NCBI Taxonomy" id="392030"/>
    <lineage>
        <taxon>Eukaryota</taxon>
        <taxon>Metazoa</taxon>
        <taxon>Spiralia</taxon>
        <taxon>Gnathifera</taxon>
        <taxon>Rotifera</taxon>
        <taxon>Eurotatoria</taxon>
        <taxon>Bdelloidea</taxon>
        <taxon>Philodinida</taxon>
        <taxon>Philodinidae</taxon>
        <taxon>Rotaria</taxon>
    </lineage>
</organism>
<keyword evidence="5" id="KW-0378">Hydrolase</keyword>
<keyword evidence="4" id="KW-0227">DNA damage</keyword>
<dbReference type="GO" id="GO:0003697">
    <property type="term" value="F:single-stranded DNA binding"/>
    <property type="evidence" value="ECO:0007669"/>
    <property type="project" value="TreeGrafter"/>
</dbReference>
<evidence type="ECO:0000256" key="7">
    <source>
        <dbReference type="ARBA" id="ARBA00023204"/>
    </source>
</evidence>
<comment type="subcellular location">
    <subcellularLocation>
        <location evidence="1">Nucleus</location>
    </subcellularLocation>
</comment>
<comment type="caution">
    <text evidence="9">The sequence shown here is derived from an EMBL/GenBank/DDBJ whole genome shotgun (WGS) entry which is preliminary data.</text>
</comment>
<dbReference type="EMBL" id="CAJOBI010324306">
    <property type="protein sequence ID" value="CAF5189580.1"/>
    <property type="molecule type" value="Genomic_DNA"/>
</dbReference>
<keyword evidence="3" id="KW-0540">Nuclease</keyword>